<evidence type="ECO:0000313" key="2">
    <source>
        <dbReference type="Proteomes" id="UP000181901"/>
    </source>
</evidence>
<organism evidence="1 2">
    <name type="scientific">Pseudodesulfovibrio hydrargyri</name>
    <dbReference type="NCBI Taxonomy" id="2125990"/>
    <lineage>
        <taxon>Bacteria</taxon>
        <taxon>Pseudomonadati</taxon>
        <taxon>Thermodesulfobacteriota</taxon>
        <taxon>Desulfovibrionia</taxon>
        <taxon>Desulfovibrionales</taxon>
        <taxon>Desulfovibrionaceae</taxon>
    </lineage>
</organism>
<dbReference type="EMBL" id="LKAQ01000004">
    <property type="protein sequence ID" value="OIQ49139.1"/>
    <property type="molecule type" value="Genomic_DNA"/>
</dbReference>
<keyword evidence="2" id="KW-1185">Reference proteome</keyword>
<accession>A0A1J5N0G3</accession>
<dbReference type="AlphaFoldDB" id="A0A1J5N0G3"/>
<evidence type="ECO:0008006" key="3">
    <source>
        <dbReference type="Google" id="ProtNLM"/>
    </source>
</evidence>
<dbReference type="Proteomes" id="UP000181901">
    <property type="component" value="Unassembled WGS sequence"/>
</dbReference>
<evidence type="ECO:0000313" key="1">
    <source>
        <dbReference type="EMBL" id="OIQ49139.1"/>
    </source>
</evidence>
<comment type="caution">
    <text evidence="1">The sequence shown here is derived from an EMBL/GenBank/DDBJ whole genome shotgun (WGS) entry which is preliminary data.</text>
</comment>
<sequence length="140" mass="15704">MRKWKIWTAFLAVFLAGALSGVAGTGLYIRLHFAPPPDRETFRTELTERVSSTLSRELDLTGEAAKAVRAEVAATLDELEAVHAELRPRARAIVTDGIERVKGHLTQTQQAELDELIRRNRERPFSLFRLPPPPPPPLFP</sequence>
<protein>
    <recommendedName>
        <fullName evidence="3">Periplasmic heavy metal sensor</fullName>
    </recommendedName>
</protein>
<gene>
    <name evidence="1" type="ORF">BerOc1_01062</name>
</gene>
<proteinExistence type="predicted"/>
<dbReference type="OrthoDB" id="5465165at2"/>
<reference evidence="1 2" key="1">
    <citation type="submission" date="2015-09" db="EMBL/GenBank/DDBJ databases">
        <title>Genome of Desulfovibrio dechloracetivorans BerOc1, a mercury methylating strain isolated from highly hydrocarbons and metals contaminated coastal sediments.</title>
        <authorList>
            <person name="Goni Urriza M."/>
            <person name="Gassie C."/>
            <person name="Bouchez O."/>
            <person name="Klopp C."/>
            <person name="Ranchou-Peyruse A."/>
            <person name="Remy G."/>
        </authorList>
    </citation>
    <scope>NUCLEOTIDE SEQUENCE [LARGE SCALE GENOMIC DNA]</scope>
    <source>
        <strain evidence="1 2">BerOc1</strain>
    </source>
</reference>
<name>A0A1J5N0G3_9BACT</name>
<dbReference type="RefSeq" id="WP_071544685.1">
    <property type="nucleotide sequence ID" value="NZ_LKAQ01000004.1"/>
</dbReference>